<dbReference type="SUPFAM" id="SSF55920">
    <property type="entry name" value="Creatinase/aminopeptidase"/>
    <property type="match status" value="1"/>
</dbReference>
<dbReference type="Pfam" id="PF00557">
    <property type="entry name" value="Peptidase_M24"/>
    <property type="match status" value="1"/>
</dbReference>
<gene>
    <name evidence="3" type="ORF">CD30_15015</name>
</gene>
<dbReference type="InterPro" id="IPR000994">
    <property type="entry name" value="Pept_M24"/>
</dbReference>
<dbReference type="InterPro" id="IPR000587">
    <property type="entry name" value="Creatinase_N"/>
</dbReference>
<accession>A0A0A3J3T3</accession>
<dbReference type="EMBL" id="JPVQ01000033">
    <property type="protein sequence ID" value="KGR89813.1"/>
    <property type="molecule type" value="Genomic_DNA"/>
</dbReference>
<dbReference type="PANTHER" id="PTHR46112">
    <property type="entry name" value="AMINOPEPTIDASE"/>
    <property type="match status" value="1"/>
</dbReference>
<comment type="caution">
    <text evidence="3">The sequence shown here is derived from an EMBL/GenBank/DDBJ whole genome shotgun (WGS) entry which is preliminary data.</text>
</comment>
<keyword evidence="4" id="KW-1185">Reference proteome</keyword>
<dbReference type="InterPro" id="IPR029149">
    <property type="entry name" value="Creatin/AminoP/Spt16_N"/>
</dbReference>
<organism evidence="3 4">
    <name type="scientific">Ureibacillus massiliensis 4400831 = CIP 108448 = CCUG 49529</name>
    <dbReference type="NCBI Taxonomy" id="1211035"/>
    <lineage>
        <taxon>Bacteria</taxon>
        <taxon>Bacillati</taxon>
        <taxon>Bacillota</taxon>
        <taxon>Bacilli</taxon>
        <taxon>Bacillales</taxon>
        <taxon>Caryophanaceae</taxon>
        <taxon>Ureibacillus</taxon>
    </lineage>
</organism>
<name>A0A0A3J3T3_9BACL</name>
<dbReference type="InterPro" id="IPR036005">
    <property type="entry name" value="Creatinase/aminopeptidase-like"/>
</dbReference>
<dbReference type="OrthoDB" id="9806388at2"/>
<dbReference type="CDD" id="cd01066">
    <property type="entry name" value="APP_MetAP"/>
    <property type="match status" value="1"/>
</dbReference>
<dbReference type="AlphaFoldDB" id="A0A0A3J3T3"/>
<protein>
    <submittedName>
        <fullName evidence="3">Peptidase M24</fullName>
    </submittedName>
</protein>
<evidence type="ECO:0000259" key="2">
    <source>
        <dbReference type="Pfam" id="PF01321"/>
    </source>
</evidence>
<dbReference type="SUPFAM" id="SSF53092">
    <property type="entry name" value="Creatinase/prolidase N-terminal domain"/>
    <property type="match status" value="1"/>
</dbReference>
<evidence type="ECO:0000313" key="3">
    <source>
        <dbReference type="EMBL" id="KGR89813.1"/>
    </source>
</evidence>
<dbReference type="PANTHER" id="PTHR46112:SF2">
    <property type="entry name" value="XAA-PRO AMINOPEPTIDASE P-RELATED"/>
    <property type="match status" value="1"/>
</dbReference>
<sequence length="394" mass="45318">MLLKDELIKRIKTLQKKLEIENLDSYIVTSEDNIWYLTNITYKPEERPFFIIIQQKNKPILIVPKLEESHLNKIIIDCTILSYWEYPAGKGENWFDVLNDVTKHFERVGFETYIKVDLFDHIHVKEKVQIDLVDEMRKVKSEFELRQIIQTARYCDKGMGMIFESAYEGATVVEAFSLSRNIQTKLIQKKMFDPITTSLLTAVWPAPTSAMPHSIPNLSDRLGKGPNVAMSYFRINGYAAECERTFFLTSPNEEEREHFDNMMRARKLALNLIKPGMRASDIDTEVKYFLIKKGYAENMLHRVGHGIGLGNHEAPWVAEGSKDVLEENMLISVEPGLYFEGVGGYRHSDTVLITKNGCEFITQFPDDISSMTKTSFNISKIIKGIITQKILKLS</sequence>
<dbReference type="Proteomes" id="UP000030595">
    <property type="component" value="Unassembled WGS sequence"/>
</dbReference>
<evidence type="ECO:0000313" key="4">
    <source>
        <dbReference type="Proteomes" id="UP000030595"/>
    </source>
</evidence>
<dbReference type="Pfam" id="PF01321">
    <property type="entry name" value="Creatinase_N"/>
    <property type="match status" value="1"/>
</dbReference>
<dbReference type="eggNOG" id="COG0006">
    <property type="taxonomic scope" value="Bacteria"/>
</dbReference>
<reference evidence="3 4" key="1">
    <citation type="submission" date="2014-02" db="EMBL/GenBank/DDBJ databases">
        <title>Draft genome sequence of Lysinibacillus massiliensis CCUG 49529.</title>
        <authorList>
            <person name="Zhang F."/>
            <person name="Wang G."/>
            <person name="Zhang L."/>
        </authorList>
    </citation>
    <scope>NUCLEOTIDE SEQUENCE [LARGE SCALE GENOMIC DNA]</scope>
    <source>
        <strain evidence="3 4">CCUG 49529</strain>
    </source>
</reference>
<dbReference type="Gene3D" id="3.40.350.10">
    <property type="entry name" value="Creatinase/prolidase N-terminal domain"/>
    <property type="match status" value="1"/>
</dbReference>
<feature type="domain" description="Creatinase N-terminal" evidence="2">
    <location>
        <begin position="10"/>
        <end position="122"/>
    </location>
</feature>
<feature type="domain" description="Peptidase M24" evidence="1">
    <location>
        <begin position="148"/>
        <end position="355"/>
    </location>
</feature>
<dbReference type="InterPro" id="IPR050659">
    <property type="entry name" value="Peptidase_M24B"/>
</dbReference>
<evidence type="ECO:0000259" key="1">
    <source>
        <dbReference type="Pfam" id="PF00557"/>
    </source>
</evidence>
<proteinExistence type="predicted"/>
<dbReference type="Gene3D" id="3.90.230.10">
    <property type="entry name" value="Creatinase/methionine aminopeptidase superfamily"/>
    <property type="match status" value="1"/>
</dbReference>